<feature type="active site" description="Phosphocysteine intermediate" evidence="1">
    <location>
        <position position="121"/>
    </location>
</feature>
<dbReference type="GO" id="GO:0005737">
    <property type="term" value="C:cytoplasm"/>
    <property type="evidence" value="ECO:0007669"/>
    <property type="project" value="TreeGrafter"/>
</dbReference>
<dbReference type="InterPro" id="IPR016130">
    <property type="entry name" value="Tyr_Pase_AS"/>
</dbReference>
<dbReference type="PANTHER" id="PTHR10807">
    <property type="entry name" value="MYOTUBULARIN-RELATED"/>
    <property type="match status" value="1"/>
</dbReference>
<accession>A0A0G4M8H0</accession>
<sequence length="133" mass="14836">MYDEKTGQRLIYGAQQSNLIVDARPTVNAMVNQVQGMGSEPMDRYPGSRKVFLSIENIHIMRNSLNKVVEAIKDADISPLPPNRELLANSGWLKHTRAVLQGASLITRQIGIFHSHVLIHCSDGWDRTSQLSA</sequence>
<dbReference type="InterPro" id="IPR010569">
    <property type="entry name" value="Myotubularin-like_Pase_dom"/>
</dbReference>
<evidence type="ECO:0000313" key="5">
    <source>
        <dbReference type="Proteomes" id="UP000044602"/>
    </source>
</evidence>
<dbReference type="InterPro" id="IPR029021">
    <property type="entry name" value="Prot-tyrosine_phosphatase-like"/>
</dbReference>
<dbReference type="GO" id="GO:0046856">
    <property type="term" value="P:phosphatidylinositol dephosphorylation"/>
    <property type="evidence" value="ECO:0007669"/>
    <property type="project" value="TreeGrafter"/>
</dbReference>
<keyword evidence="5" id="KW-1185">Reference proteome</keyword>
<evidence type="ECO:0000313" key="4">
    <source>
        <dbReference type="EMBL" id="CRK30587.1"/>
    </source>
</evidence>
<dbReference type="GO" id="GO:0004438">
    <property type="term" value="F:phosphatidylinositol-3-phosphate phosphatase activity"/>
    <property type="evidence" value="ECO:0007669"/>
    <property type="project" value="TreeGrafter"/>
</dbReference>
<reference evidence="4 5" key="1">
    <citation type="submission" date="2015-05" db="EMBL/GenBank/DDBJ databases">
        <authorList>
            <person name="Wang D.B."/>
            <person name="Wang M."/>
        </authorList>
    </citation>
    <scope>NUCLEOTIDE SEQUENCE [LARGE SCALE GENOMIC DNA]</scope>
    <source>
        <strain evidence="4">VL1</strain>
    </source>
</reference>
<evidence type="ECO:0000259" key="3">
    <source>
        <dbReference type="PROSITE" id="PS51339"/>
    </source>
</evidence>
<dbReference type="STRING" id="100787.A0A0G4M8H0"/>
<evidence type="ECO:0000256" key="2">
    <source>
        <dbReference type="PIRSR" id="PIRSR630564-2"/>
    </source>
</evidence>
<gene>
    <name evidence="4" type="ORF">BN1708_005225</name>
</gene>
<dbReference type="PANTHER" id="PTHR10807:SF128">
    <property type="entry name" value="PHOSPHATIDYLINOSITOL-3,5-BISPHOSPHATE 3-PHOSPHATASE"/>
    <property type="match status" value="1"/>
</dbReference>
<protein>
    <recommendedName>
        <fullName evidence="3">Myotubularin phosphatase domain-containing protein</fullName>
    </recommendedName>
</protein>
<dbReference type="AlphaFoldDB" id="A0A0G4M8H0"/>
<feature type="binding site" evidence="2">
    <location>
        <begin position="121"/>
        <end position="127"/>
    </location>
    <ligand>
        <name>substrate</name>
    </ligand>
</feature>
<evidence type="ECO:0000256" key="1">
    <source>
        <dbReference type="PIRSR" id="PIRSR630564-1"/>
    </source>
</evidence>
<feature type="non-terminal residue" evidence="4">
    <location>
        <position position="133"/>
    </location>
</feature>
<proteinExistence type="predicted"/>
<dbReference type="EMBL" id="CVQH01021418">
    <property type="protein sequence ID" value="CRK30587.1"/>
    <property type="molecule type" value="Genomic_DNA"/>
</dbReference>
<dbReference type="Pfam" id="PF06602">
    <property type="entry name" value="Myotub-related"/>
    <property type="match status" value="1"/>
</dbReference>
<dbReference type="PROSITE" id="PS51339">
    <property type="entry name" value="PPASE_MYOTUBULARIN"/>
    <property type="match status" value="1"/>
</dbReference>
<dbReference type="Proteomes" id="UP000044602">
    <property type="component" value="Unassembled WGS sequence"/>
</dbReference>
<dbReference type="PROSITE" id="PS00383">
    <property type="entry name" value="TYR_PHOSPHATASE_1"/>
    <property type="match status" value="1"/>
</dbReference>
<feature type="domain" description="Myotubularin phosphatase" evidence="3">
    <location>
        <begin position="1"/>
        <end position="133"/>
    </location>
</feature>
<dbReference type="SUPFAM" id="SSF52799">
    <property type="entry name" value="(Phosphotyrosine protein) phosphatases II"/>
    <property type="match status" value="1"/>
</dbReference>
<dbReference type="GO" id="GO:0016020">
    <property type="term" value="C:membrane"/>
    <property type="evidence" value="ECO:0007669"/>
    <property type="project" value="TreeGrafter"/>
</dbReference>
<organism evidence="4 5">
    <name type="scientific">Verticillium longisporum</name>
    <name type="common">Verticillium dahliae var. longisporum</name>
    <dbReference type="NCBI Taxonomy" id="100787"/>
    <lineage>
        <taxon>Eukaryota</taxon>
        <taxon>Fungi</taxon>
        <taxon>Dikarya</taxon>
        <taxon>Ascomycota</taxon>
        <taxon>Pezizomycotina</taxon>
        <taxon>Sordariomycetes</taxon>
        <taxon>Hypocreomycetidae</taxon>
        <taxon>Glomerellales</taxon>
        <taxon>Plectosphaerellaceae</taxon>
        <taxon>Verticillium</taxon>
    </lineage>
</organism>
<name>A0A0G4M8H0_VERLO</name>
<feature type="binding site" evidence="2">
    <location>
        <begin position="57"/>
        <end position="58"/>
    </location>
    <ligand>
        <name>substrate</name>
    </ligand>
</feature>
<dbReference type="InterPro" id="IPR030564">
    <property type="entry name" value="Myotubularin"/>
</dbReference>